<evidence type="ECO:0000256" key="6">
    <source>
        <dbReference type="PROSITE-ProRule" id="PRU00169"/>
    </source>
</evidence>
<dbReference type="EMBL" id="QWIO01000364">
    <property type="protein sequence ID" value="RMY98689.1"/>
    <property type="molecule type" value="Genomic_DNA"/>
</dbReference>
<dbReference type="InterPro" id="IPR011006">
    <property type="entry name" value="CheY-like_superfamily"/>
</dbReference>
<dbReference type="SUPFAM" id="SSF55781">
    <property type="entry name" value="GAF domain-like"/>
    <property type="match status" value="1"/>
</dbReference>
<dbReference type="VEuPathDB" id="FungiDB:BTJ68_13441"/>
<feature type="compositionally biased region" description="Basic and acidic residues" evidence="7">
    <location>
        <begin position="1111"/>
        <end position="1130"/>
    </location>
</feature>
<feature type="compositionally biased region" description="Low complexity" evidence="7">
    <location>
        <begin position="434"/>
        <end position="443"/>
    </location>
</feature>
<dbReference type="SMART" id="SM00387">
    <property type="entry name" value="HATPase_c"/>
    <property type="match status" value="1"/>
</dbReference>
<keyword evidence="3 6" id="KW-0597">Phosphoprotein</keyword>
<dbReference type="SMART" id="SM00448">
    <property type="entry name" value="REC"/>
    <property type="match status" value="1"/>
</dbReference>
<keyword evidence="4" id="KW-0808">Transferase</keyword>
<dbReference type="Gene3D" id="3.30.565.10">
    <property type="entry name" value="Histidine kinase-like ATPase, C-terminal domain"/>
    <property type="match status" value="1"/>
</dbReference>
<gene>
    <name evidence="10" type="ORF">D0864_04295</name>
</gene>
<dbReference type="InterPro" id="IPR029016">
    <property type="entry name" value="GAF-like_dom_sf"/>
</dbReference>
<dbReference type="CDD" id="cd17546">
    <property type="entry name" value="REC_hyHK_CKI1_RcsC-like"/>
    <property type="match status" value="1"/>
</dbReference>
<dbReference type="InterPro" id="IPR036097">
    <property type="entry name" value="HisK_dim/P_sf"/>
</dbReference>
<dbReference type="SUPFAM" id="SSF52172">
    <property type="entry name" value="CheY-like"/>
    <property type="match status" value="1"/>
</dbReference>
<evidence type="ECO:0000313" key="11">
    <source>
        <dbReference type="Proteomes" id="UP000269539"/>
    </source>
</evidence>
<dbReference type="Gene3D" id="3.30.450.40">
    <property type="match status" value="1"/>
</dbReference>
<dbReference type="SUPFAM" id="SSF55874">
    <property type="entry name" value="ATPase domain of HSP90 chaperone/DNA topoisomerase II/histidine kinase"/>
    <property type="match status" value="1"/>
</dbReference>
<dbReference type="PROSITE" id="PS50110">
    <property type="entry name" value="RESPONSE_REGULATORY"/>
    <property type="match status" value="1"/>
</dbReference>
<accession>A0A3M7GBY5</accession>
<evidence type="ECO:0000256" key="1">
    <source>
        <dbReference type="ARBA" id="ARBA00000085"/>
    </source>
</evidence>
<feature type="compositionally biased region" description="Polar residues" evidence="7">
    <location>
        <begin position="444"/>
        <end position="456"/>
    </location>
</feature>
<evidence type="ECO:0000256" key="7">
    <source>
        <dbReference type="SAM" id="MobiDB-lite"/>
    </source>
</evidence>
<dbReference type="SMART" id="SM00388">
    <property type="entry name" value="HisKA"/>
    <property type="match status" value="1"/>
</dbReference>
<evidence type="ECO:0000259" key="8">
    <source>
        <dbReference type="PROSITE" id="PS50109"/>
    </source>
</evidence>
<dbReference type="EC" id="2.7.13.3" evidence="2"/>
<feature type="modified residue" description="4-aspartylphosphate" evidence="6">
    <location>
        <position position="1187"/>
    </location>
</feature>
<dbReference type="CDD" id="cd00082">
    <property type="entry name" value="HisKA"/>
    <property type="match status" value="1"/>
</dbReference>
<feature type="compositionally biased region" description="Low complexity" evidence="7">
    <location>
        <begin position="515"/>
        <end position="529"/>
    </location>
</feature>
<dbReference type="InterPro" id="IPR001789">
    <property type="entry name" value="Sig_transdc_resp-reg_receiver"/>
</dbReference>
<dbReference type="Gene3D" id="3.40.50.2300">
    <property type="match status" value="1"/>
</dbReference>
<evidence type="ECO:0000256" key="2">
    <source>
        <dbReference type="ARBA" id="ARBA00012438"/>
    </source>
</evidence>
<evidence type="ECO:0000259" key="9">
    <source>
        <dbReference type="PROSITE" id="PS50110"/>
    </source>
</evidence>
<feature type="region of interest" description="Disordered" evidence="7">
    <location>
        <begin position="515"/>
        <end position="558"/>
    </location>
</feature>
<feature type="region of interest" description="Disordered" evidence="7">
    <location>
        <begin position="278"/>
        <end position="319"/>
    </location>
</feature>
<comment type="caution">
    <text evidence="10">The sequence shown here is derived from an EMBL/GenBank/DDBJ whole genome shotgun (WGS) entry which is preliminary data.</text>
</comment>
<evidence type="ECO:0000256" key="3">
    <source>
        <dbReference type="ARBA" id="ARBA00022553"/>
    </source>
</evidence>
<feature type="compositionally biased region" description="Basic and acidic residues" evidence="7">
    <location>
        <begin position="290"/>
        <end position="299"/>
    </location>
</feature>
<dbReference type="Gene3D" id="1.10.287.130">
    <property type="match status" value="1"/>
</dbReference>
<evidence type="ECO:0000313" key="10">
    <source>
        <dbReference type="EMBL" id="RMY98689.1"/>
    </source>
</evidence>
<dbReference type="InterPro" id="IPR036890">
    <property type="entry name" value="HATPase_C_sf"/>
</dbReference>
<dbReference type="AlphaFoldDB" id="A0A3M7GBY5"/>
<feature type="compositionally biased region" description="Basic and acidic residues" evidence="7">
    <location>
        <begin position="538"/>
        <end position="555"/>
    </location>
</feature>
<dbReference type="InterPro" id="IPR003594">
    <property type="entry name" value="HATPase_dom"/>
</dbReference>
<dbReference type="InterPro" id="IPR005467">
    <property type="entry name" value="His_kinase_dom"/>
</dbReference>
<comment type="catalytic activity">
    <reaction evidence="1">
        <text>ATP + protein L-histidine = ADP + protein N-phospho-L-histidine.</text>
        <dbReference type="EC" id="2.7.13.3"/>
    </reaction>
</comment>
<keyword evidence="5" id="KW-0418">Kinase</keyword>
<feature type="domain" description="Histidine kinase" evidence="8">
    <location>
        <begin position="632"/>
        <end position="892"/>
    </location>
</feature>
<dbReference type="Pfam" id="PF02518">
    <property type="entry name" value="HATPase_c"/>
    <property type="match status" value="1"/>
</dbReference>
<feature type="compositionally biased region" description="Polar residues" evidence="7">
    <location>
        <begin position="368"/>
        <end position="377"/>
    </location>
</feature>
<dbReference type="FunFam" id="1.10.287.130:FF:000023">
    <property type="entry name" value="Sensor histidine kinase/response regulator, putative"/>
    <property type="match status" value="1"/>
</dbReference>
<dbReference type="Proteomes" id="UP000269539">
    <property type="component" value="Unassembled WGS sequence"/>
</dbReference>
<dbReference type="InterPro" id="IPR003661">
    <property type="entry name" value="HisK_dim/P_dom"/>
</dbReference>
<evidence type="ECO:0000256" key="5">
    <source>
        <dbReference type="ARBA" id="ARBA00022777"/>
    </source>
</evidence>
<feature type="domain" description="Response regulatory" evidence="9">
    <location>
        <begin position="1136"/>
        <end position="1257"/>
    </location>
</feature>
<dbReference type="GO" id="GO:0005886">
    <property type="term" value="C:plasma membrane"/>
    <property type="evidence" value="ECO:0007669"/>
    <property type="project" value="TreeGrafter"/>
</dbReference>
<feature type="region of interest" description="Disordered" evidence="7">
    <location>
        <begin position="422"/>
        <end position="462"/>
    </location>
</feature>
<dbReference type="Pfam" id="PF00072">
    <property type="entry name" value="Response_reg"/>
    <property type="match status" value="1"/>
</dbReference>
<dbReference type="InterPro" id="IPR004358">
    <property type="entry name" value="Sig_transdc_His_kin-like_C"/>
</dbReference>
<proteinExistence type="predicted"/>
<feature type="region of interest" description="Disordered" evidence="7">
    <location>
        <begin position="1074"/>
        <end position="1130"/>
    </location>
</feature>
<dbReference type="PANTHER" id="PTHR43047:SF72">
    <property type="entry name" value="OSMOSENSING HISTIDINE PROTEIN KINASE SLN1"/>
    <property type="match status" value="1"/>
</dbReference>
<dbReference type="PANTHER" id="PTHR43047">
    <property type="entry name" value="TWO-COMPONENT HISTIDINE PROTEIN KINASE"/>
    <property type="match status" value="1"/>
</dbReference>
<feature type="compositionally biased region" description="Basic residues" evidence="7">
    <location>
        <begin position="424"/>
        <end position="433"/>
    </location>
</feature>
<feature type="compositionally biased region" description="Polar residues" evidence="7">
    <location>
        <begin position="309"/>
        <end position="319"/>
    </location>
</feature>
<evidence type="ECO:0000256" key="4">
    <source>
        <dbReference type="ARBA" id="ARBA00022679"/>
    </source>
</evidence>
<dbReference type="PROSITE" id="PS50109">
    <property type="entry name" value="HIS_KIN"/>
    <property type="match status" value="1"/>
</dbReference>
<protein>
    <recommendedName>
        <fullName evidence="2">histidine kinase</fullName>
        <ecNumber evidence="2">2.7.13.3</ecNumber>
    </recommendedName>
</protein>
<reference evidence="10 11" key="1">
    <citation type="journal article" date="2018" name="BMC Genomics">
        <title>Genomic evidence for intraspecific hybridization in a clonal and extremely halotolerant yeast.</title>
        <authorList>
            <person name="Gostincar C."/>
            <person name="Stajich J.E."/>
            <person name="Zupancic J."/>
            <person name="Zalar P."/>
            <person name="Gunde-Cimerman N."/>
        </authorList>
    </citation>
    <scope>NUCLEOTIDE SEQUENCE [LARGE SCALE GENOMIC DNA]</scope>
    <source>
        <strain evidence="10 11">EXF-10513</strain>
    </source>
</reference>
<dbReference type="SUPFAM" id="SSF47384">
    <property type="entry name" value="Homodimeric domain of signal transducing histidine kinase"/>
    <property type="match status" value="1"/>
</dbReference>
<dbReference type="PRINTS" id="PR00344">
    <property type="entry name" value="BCTRLSENSOR"/>
</dbReference>
<dbReference type="Pfam" id="PF00512">
    <property type="entry name" value="HisKA"/>
    <property type="match status" value="1"/>
</dbReference>
<dbReference type="GO" id="GO:0009927">
    <property type="term" value="F:histidine phosphotransfer kinase activity"/>
    <property type="evidence" value="ECO:0007669"/>
    <property type="project" value="TreeGrafter"/>
</dbReference>
<sequence>MSREKEVYRYLHAWTDLTRPPSIHRSAFTHVDEDLEPSNDTALTAFAQLCALRMNVRRVHFSLVGRDAEYVLTEATRTQSLQYDAVEDPADTCWLGCCCFPRADGVNDLVMDTWRKARQYRDATVGDRHYYTEGRSEHWCIVSDASQDSEYNSRPFVQRSPGLRFYCSIPLRGRNGIVLGALSIMDDKPRYGVSAAEMLFLEDCADTAFEHLETAVLRSQQQRSEHFVQALGLFNDQKSTLRDWWLGTDNERLKRSGRYHSDEAQGTENQQARLNNEFGKQDHAGFSVANERRLRREDSTETEDGDGPTPSSQTSEANANANDARVMQGVAGHDFDQRPAKPSKQQSSSADGGPVQRKPLKEHLAQRNDPNSGSRGTRSARGNAFDLTSALEATYARASNLIREAMHVEGAVFVDAKAASAAFRNRRSSKSRSRSSTTNSGSSHGDSATNSLSEADTSADDRAKRRCTVNGFSTRSRSTLTGSPSSEYRFALAESDLRELVKRYPSGKIFNISDSGDTYSSSGTESAAGSGYGSDGQRYSRSDLKGRRESRDSARLSKQMPGARTIAFYPVWDDSAEFFTSAALVWSTTPQRFFTSQEEIMYLSAFGHSLTAELSRLNALASENAKGSFISSISHELRSPLHGVLAGAEMLQESDLTQFQQEMVLTITMAGRTLLDTVNHVLDYSKISNRPRLAKRHRGKQSEDGEMGNGESIDLAKLTEEVVESIVSAHRFELLSKTSLSEFGHPGAKSLKSHEKSPSAKDVAVVLDIERRESWWTDLSPGSWTRLVTNIVGNALKYTKSGVVTVSLGVQNGDDDSGIVRFSVQDTGIGMSQQFLATDLFTPYKQADFNLAGTGLGLSIVKEICKQVHAHLDVQSEPGRGTRVSLDVDIAFMKPKPTSVDTEDQRLLDEVKTLGSLHMHSVELAPESGRERSVGVQTTISSALSIAASWLRISTSSGTLRQLKPRTRICVIAECDLLHLARTDPTDLSRALSHMATHNIQVLILGHSFLSVSPKMQFDGFPMKPAFVHQPIGPRKLLRAITVGEDSCTPASPGVKNLYNTSPAITTPLVVSAEGATESEGDSFPWHSGRAAPQKTNDTESGGIDSGSARSKLDVETKEAASTSRQREGSRPIGEVVLLVEDNSINMQLLKALMKKLKLPIDTAEDGREAFDQWRVEPSKYLMILTDISMPVMDGNEMTAAIRAEERKRKLPRVTIVAVTGVTNAAAKKTSFDSGVDQLLTKPVKMRDLSALVAKVRGDS</sequence>
<name>A0A3M7GBY5_HORWE</name>
<dbReference type="GO" id="GO:0000155">
    <property type="term" value="F:phosphorelay sensor kinase activity"/>
    <property type="evidence" value="ECO:0007669"/>
    <property type="project" value="InterPro"/>
</dbReference>
<organism evidence="10 11">
    <name type="scientific">Hortaea werneckii</name>
    <name type="common">Black yeast</name>
    <name type="synonym">Cladosporium werneckii</name>
    <dbReference type="NCBI Taxonomy" id="91943"/>
    <lineage>
        <taxon>Eukaryota</taxon>
        <taxon>Fungi</taxon>
        <taxon>Dikarya</taxon>
        <taxon>Ascomycota</taxon>
        <taxon>Pezizomycotina</taxon>
        <taxon>Dothideomycetes</taxon>
        <taxon>Dothideomycetidae</taxon>
        <taxon>Mycosphaerellales</taxon>
        <taxon>Teratosphaeriaceae</taxon>
        <taxon>Hortaea</taxon>
    </lineage>
</organism>
<feature type="region of interest" description="Disordered" evidence="7">
    <location>
        <begin position="334"/>
        <end position="383"/>
    </location>
</feature>